<evidence type="ECO:0000256" key="1">
    <source>
        <dbReference type="ARBA" id="ARBA00004514"/>
    </source>
</evidence>
<comment type="caution">
    <text evidence="12">The sequence shown here is derived from an EMBL/GenBank/DDBJ whole genome shotgun (WGS) entry which is preliminary data.</text>
</comment>
<comment type="function">
    <text evidence="8">Acts as a component of the translation initiation factor 2B (eIF2B) complex, which catalyzes the exchange of GDP for GTP on the eukaryotic initiation factor 2 (eIF2) complex gamma subunit. Its guanine nucleotide exchange factor activity is repressed when bound to eIF2 complex phosphorylated on the alpha subunit, thereby limiting the amount of methionyl-initiator methionine tRNA available to the ribosome and consequently global translation is repressed.</text>
</comment>
<accession>A0AA36HCZ7</accession>
<dbReference type="PANTHER" id="PTHR45989">
    <property type="entry name" value="TRANSLATION INITIATION FACTOR EIF-2B SUBUNIT GAMMA"/>
    <property type="match status" value="1"/>
</dbReference>
<dbReference type="Gene3D" id="2.160.10.10">
    <property type="entry name" value="Hexapeptide repeat proteins"/>
    <property type="match status" value="1"/>
</dbReference>
<dbReference type="GO" id="GO:0005829">
    <property type="term" value="C:cytosol"/>
    <property type="evidence" value="ECO:0007669"/>
    <property type="project" value="UniProtKB-SubCell"/>
</dbReference>
<proteinExistence type="inferred from homology"/>
<evidence type="ECO:0000256" key="3">
    <source>
        <dbReference type="ARBA" id="ARBA00022490"/>
    </source>
</evidence>
<evidence type="ECO:0000256" key="7">
    <source>
        <dbReference type="ARBA" id="ARBA00044229"/>
    </source>
</evidence>
<dbReference type="InterPro" id="IPR051960">
    <property type="entry name" value="eIF2B_gamma"/>
</dbReference>
<gene>
    <name evidence="12" type="ORF">CYNAS_LOCUS20400</name>
</gene>
<feature type="domain" description="EIF2B subunit epsilon/gamma LbH" evidence="11">
    <location>
        <begin position="306"/>
        <end position="388"/>
    </location>
</feature>
<sequence length="411" mass="45442">MTELQAVLLCGGSGSRMMELCDGMFKFLLPIADVPMFWYPLNTLVNSGIKDVKIFVREDAEAEVHRLLKTPLFSFPSASLEVVSISRENEDWGTADVLRHYSSKITRDFVVMSCDFITDARLQPMIDQFRAHKATLLCLLSDMCATGPVPGPKVRRGKGRDFIAMEESTNRLVYMTSEEDFDQPVNAEPWMNKFSNVSLTARYVDCHVYFMRHSCLGLIAKQKNFASLKADFVPYLLSQQYTMPEGDHEEPKCMAYLLPHGNATVAAHANNLGAYFEVNKSILKSLPRISPKLYVGQVFDGKSTGIHTNESLVAEDAKIGERSLIKRSVIGSRCCVGEKANVQGSLVMDGASIGKGAKITQSIICCGASIGDNAELTSVIVAKDQKVSAHSKLQNEFVDLDDEDNAWENGL</sequence>
<evidence type="ECO:0000259" key="10">
    <source>
        <dbReference type="Pfam" id="PF00483"/>
    </source>
</evidence>
<dbReference type="SUPFAM" id="SSF53448">
    <property type="entry name" value="Nucleotide-diphospho-sugar transferases"/>
    <property type="match status" value="1"/>
</dbReference>
<evidence type="ECO:0000313" key="12">
    <source>
        <dbReference type="EMBL" id="CAJ0608417.1"/>
    </source>
</evidence>
<evidence type="ECO:0000256" key="2">
    <source>
        <dbReference type="ARBA" id="ARBA00007878"/>
    </source>
</evidence>
<dbReference type="GO" id="GO:0005085">
    <property type="term" value="F:guanyl-nucleotide exchange factor activity"/>
    <property type="evidence" value="ECO:0007669"/>
    <property type="project" value="TreeGrafter"/>
</dbReference>
<keyword evidence="3" id="KW-0963">Cytoplasm</keyword>
<protein>
    <recommendedName>
        <fullName evidence="6">Translation initiation factor eIF2B subunit gamma</fullName>
    </recommendedName>
    <alternativeName>
        <fullName evidence="7">eIF2B GDP-GTP exchange factor subunit gamma</fullName>
    </alternativeName>
</protein>
<dbReference type="InterPro" id="IPR029044">
    <property type="entry name" value="Nucleotide-diphossugar_trans"/>
</dbReference>
<evidence type="ECO:0000256" key="9">
    <source>
        <dbReference type="ARBA" id="ARBA00046432"/>
    </source>
</evidence>
<organism evidence="12 13">
    <name type="scientific">Cylicocyclus nassatus</name>
    <name type="common">Nematode worm</name>
    <dbReference type="NCBI Taxonomy" id="53992"/>
    <lineage>
        <taxon>Eukaryota</taxon>
        <taxon>Metazoa</taxon>
        <taxon>Ecdysozoa</taxon>
        <taxon>Nematoda</taxon>
        <taxon>Chromadorea</taxon>
        <taxon>Rhabditida</taxon>
        <taxon>Rhabditina</taxon>
        <taxon>Rhabditomorpha</taxon>
        <taxon>Strongyloidea</taxon>
        <taxon>Strongylidae</taxon>
        <taxon>Cylicocyclus</taxon>
    </lineage>
</organism>
<evidence type="ECO:0000256" key="5">
    <source>
        <dbReference type="ARBA" id="ARBA00022917"/>
    </source>
</evidence>
<dbReference type="Pfam" id="PF00483">
    <property type="entry name" value="NTP_transferase"/>
    <property type="match status" value="1"/>
</dbReference>
<feature type="domain" description="Nucleotidyl transferase" evidence="10">
    <location>
        <begin position="6"/>
        <end position="140"/>
    </location>
</feature>
<dbReference type="Gene3D" id="3.90.550.10">
    <property type="entry name" value="Spore Coat Polysaccharide Biosynthesis Protein SpsA, Chain A"/>
    <property type="match status" value="1"/>
</dbReference>
<dbReference type="GO" id="GO:0002183">
    <property type="term" value="P:cytoplasmic translational initiation"/>
    <property type="evidence" value="ECO:0007669"/>
    <property type="project" value="TreeGrafter"/>
</dbReference>
<dbReference type="Proteomes" id="UP001176961">
    <property type="component" value="Unassembled WGS sequence"/>
</dbReference>
<keyword evidence="4" id="KW-0396">Initiation factor</keyword>
<dbReference type="Pfam" id="PF25084">
    <property type="entry name" value="LbH_EIF2B"/>
    <property type="match status" value="1"/>
</dbReference>
<keyword evidence="13" id="KW-1185">Reference proteome</keyword>
<dbReference type="InterPro" id="IPR005835">
    <property type="entry name" value="NTP_transferase_dom"/>
</dbReference>
<dbReference type="AlphaFoldDB" id="A0AA36HCZ7"/>
<dbReference type="EMBL" id="CATQJL010000316">
    <property type="protein sequence ID" value="CAJ0608417.1"/>
    <property type="molecule type" value="Genomic_DNA"/>
</dbReference>
<dbReference type="GO" id="GO:0003743">
    <property type="term" value="F:translation initiation factor activity"/>
    <property type="evidence" value="ECO:0007669"/>
    <property type="project" value="UniProtKB-KW"/>
</dbReference>
<dbReference type="InterPro" id="IPR056764">
    <property type="entry name" value="LbH_EIF2B3/5"/>
</dbReference>
<evidence type="ECO:0000256" key="4">
    <source>
        <dbReference type="ARBA" id="ARBA00022540"/>
    </source>
</evidence>
<dbReference type="PANTHER" id="PTHR45989:SF1">
    <property type="entry name" value="TRANSLATION INITIATION FACTOR EIF-2B SUBUNIT GAMMA"/>
    <property type="match status" value="1"/>
</dbReference>
<evidence type="ECO:0000313" key="13">
    <source>
        <dbReference type="Proteomes" id="UP001176961"/>
    </source>
</evidence>
<dbReference type="GO" id="GO:0005851">
    <property type="term" value="C:eukaryotic translation initiation factor 2B complex"/>
    <property type="evidence" value="ECO:0007669"/>
    <property type="project" value="TreeGrafter"/>
</dbReference>
<comment type="subcellular location">
    <subcellularLocation>
        <location evidence="1">Cytoplasm</location>
        <location evidence="1">Cytosol</location>
    </subcellularLocation>
</comment>
<reference evidence="12" key="1">
    <citation type="submission" date="2023-07" db="EMBL/GenBank/DDBJ databases">
        <authorList>
            <consortium name="CYATHOMIX"/>
        </authorList>
    </citation>
    <scope>NUCLEOTIDE SEQUENCE</scope>
    <source>
        <strain evidence="12">N/A</strain>
    </source>
</reference>
<comment type="subunit">
    <text evidence="9">Component of the translation initiation factor 2B (eIF2B) complex which is a heterodecamer of two sets of five different subunits: alpha, beta, gamma, delta and epsilon. Subunits alpha, beta and delta comprise a regulatory subcomplex and subunits epsilon and gamma comprise a catalytic subcomplex. Within the complex, the hexameric regulatory complex resides at the center, with the two heterodimeric catalytic subcomplexes bound on opposite sides.</text>
</comment>
<comment type="similarity">
    <text evidence="2">Belongs to the eIF-2B gamma/epsilon subunits family.</text>
</comment>
<evidence type="ECO:0000256" key="6">
    <source>
        <dbReference type="ARBA" id="ARBA00044196"/>
    </source>
</evidence>
<evidence type="ECO:0000256" key="8">
    <source>
        <dbReference type="ARBA" id="ARBA00045373"/>
    </source>
</evidence>
<keyword evidence="5" id="KW-0648">Protein biosynthesis</keyword>
<name>A0AA36HCZ7_CYLNA</name>
<evidence type="ECO:0000259" key="11">
    <source>
        <dbReference type="Pfam" id="PF25084"/>
    </source>
</evidence>
<dbReference type="CDD" id="cd04198">
    <property type="entry name" value="eIF-2B_gamma_N"/>
    <property type="match status" value="1"/>
</dbReference>